<dbReference type="EMBL" id="JAHXZJ010000747">
    <property type="protein sequence ID" value="KAH0557649.1"/>
    <property type="molecule type" value="Genomic_DNA"/>
</dbReference>
<evidence type="ECO:0000256" key="1">
    <source>
        <dbReference type="SAM" id="Phobius"/>
    </source>
</evidence>
<keyword evidence="1" id="KW-0472">Membrane</keyword>
<proteinExistence type="predicted"/>
<dbReference type="Proteomes" id="UP000826195">
    <property type="component" value="Unassembled WGS sequence"/>
</dbReference>
<accession>A0AAV7IST4</accession>
<dbReference type="AlphaFoldDB" id="A0AAV7IST4"/>
<protein>
    <submittedName>
        <fullName evidence="2">Uncharacterized protein</fullName>
    </submittedName>
</protein>
<keyword evidence="1" id="KW-1133">Transmembrane helix</keyword>
<feature type="transmembrane region" description="Helical" evidence="1">
    <location>
        <begin position="30"/>
        <end position="52"/>
    </location>
</feature>
<evidence type="ECO:0000313" key="3">
    <source>
        <dbReference type="Proteomes" id="UP000826195"/>
    </source>
</evidence>
<gene>
    <name evidence="2" type="ORF">KQX54_009700</name>
</gene>
<name>A0AAV7IST4_COTGL</name>
<keyword evidence="1" id="KW-0812">Transmembrane</keyword>
<evidence type="ECO:0000313" key="2">
    <source>
        <dbReference type="EMBL" id="KAH0557649.1"/>
    </source>
</evidence>
<organism evidence="2 3">
    <name type="scientific">Cotesia glomerata</name>
    <name type="common">Lepidopteran parasitic wasp</name>
    <name type="synonym">Apanteles glomeratus</name>
    <dbReference type="NCBI Taxonomy" id="32391"/>
    <lineage>
        <taxon>Eukaryota</taxon>
        <taxon>Metazoa</taxon>
        <taxon>Ecdysozoa</taxon>
        <taxon>Arthropoda</taxon>
        <taxon>Hexapoda</taxon>
        <taxon>Insecta</taxon>
        <taxon>Pterygota</taxon>
        <taxon>Neoptera</taxon>
        <taxon>Endopterygota</taxon>
        <taxon>Hymenoptera</taxon>
        <taxon>Apocrita</taxon>
        <taxon>Ichneumonoidea</taxon>
        <taxon>Braconidae</taxon>
        <taxon>Microgastrinae</taxon>
        <taxon>Cotesia</taxon>
    </lineage>
</organism>
<keyword evidence="3" id="KW-1185">Reference proteome</keyword>
<sequence>MSRYRVKCVANNNSADTVLLLLSLSLSSQIAYGLLYSLVIIGNGILSSATILSPLKVDPSSLHLYKTNFRPVNELDYILKRSGVRTADETPDSKERRSQMGSSFIRFGRNHMANNGENIEYSLNTVNDLDTSSRIPRGRSDVIIRFGRSGSGKLDSMILRNNKLLKVIPIEIFCADILAGENSPELTRLCNSFMSNDDKNE</sequence>
<reference evidence="2 3" key="1">
    <citation type="journal article" date="2021" name="J. Hered.">
        <title>A chromosome-level genome assembly of the parasitoid wasp, Cotesia glomerata (Hymenoptera: Braconidae).</title>
        <authorList>
            <person name="Pinto B.J."/>
            <person name="Weis J.J."/>
            <person name="Gamble T."/>
            <person name="Ode P.J."/>
            <person name="Paul R."/>
            <person name="Zaspel J.M."/>
        </authorList>
    </citation>
    <scope>NUCLEOTIDE SEQUENCE [LARGE SCALE GENOMIC DNA]</scope>
    <source>
        <strain evidence="2">CgM1</strain>
    </source>
</reference>
<comment type="caution">
    <text evidence="2">The sequence shown here is derived from an EMBL/GenBank/DDBJ whole genome shotgun (WGS) entry which is preliminary data.</text>
</comment>